<keyword evidence="2" id="KW-1185">Reference proteome</keyword>
<sequence>MKNKSQMTTVKNLHPSTSYKDKTISPWLKSRSFMALIGLKLTNHLVAPVEDEETDEVVFDDNVRNIRSLLERVSLSAQCGMLGSGYASYRLCGS</sequence>
<dbReference type="Proteomes" id="UP001151760">
    <property type="component" value="Unassembled WGS sequence"/>
</dbReference>
<evidence type="ECO:0000313" key="2">
    <source>
        <dbReference type="Proteomes" id="UP001151760"/>
    </source>
</evidence>
<comment type="caution">
    <text evidence="1">The sequence shown here is derived from an EMBL/GenBank/DDBJ whole genome shotgun (WGS) entry which is preliminary data.</text>
</comment>
<protein>
    <submittedName>
        <fullName evidence="1">Uncharacterized protein</fullName>
    </submittedName>
</protein>
<organism evidence="1 2">
    <name type="scientific">Tanacetum coccineum</name>
    <dbReference type="NCBI Taxonomy" id="301880"/>
    <lineage>
        <taxon>Eukaryota</taxon>
        <taxon>Viridiplantae</taxon>
        <taxon>Streptophyta</taxon>
        <taxon>Embryophyta</taxon>
        <taxon>Tracheophyta</taxon>
        <taxon>Spermatophyta</taxon>
        <taxon>Magnoliopsida</taxon>
        <taxon>eudicotyledons</taxon>
        <taxon>Gunneridae</taxon>
        <taxon>Pentapetalae</taxon>
        <taxon>asterids</taxon>
        <taxon>campanulids</taxon>
        <taxon>Asterales</taxon>
        <taxon>Asteraceae</taxon>
        <taxon>Asteroideae</taxon>
        <taxon>Anthemideae</taxon>
        <taxon>Anthemidinae</taxon>
        <taxon>Tanacetum</taxon>
    </lineage>
</organism>
<name>A0ABQ5ETI1_9ASTR</name>
<evidence type="ECO:0000313" key="1">
    <source>
        <dbReference type="EMBL" id="GJT53842.1"/>
    </source>
</evidence>
<proteinExistence type="predicted"/>
<reference evidence="1" key="1">
    <citation type="journal article" date="2022" name="Int. J. Mol. Sci.">
        <title>Draft Genome of Tanacetum Coccineum: Genomic Comparison of Closely Related Tanacetum-Family Plants.</title>
        <authorList>
            <person name="Yamashiro T."/>
            <person name="Shiraishi A."/>
            <person name="Nakayama K."/>
            <person name="Satake H."/>
        </authorList>
    </citation>
    <scope>NUCLEOTIDE SEQUENCE</scope>
</reference>
<accession>A0ABQ5ETI1</accession>
<dbReference type="EMBL" id="BQNB010016623">
    <property type="protein sequence ID" value="GJT53842.1"/>
    <property type="molecule type" value="Genomic_DNA"/>
</dbReference>
<gene>
    <name evidence="1" type="ORF">Tco_0988896</name>
</gene>
<reference evidence="1" key="2">
    <citation type="submission" date="2022-01" db="EMBL/GenBank/DDBJ databases">
        <authorList>
            <person name="Yamashiro T."/>
            <person name="Shiraishi A."/>
            <person name="Satake H."/>
            <person name="Nakayama K."/>
        </authorList>
    </citation>
    <scope>NUCLEOTIDE SEQUENCE</scope>
</reference>